<dbReference type="Proteomes" id="UP000714618">
    <property type="component" value="Unassembled WGS sequence"/>
</dbReference>
<evidence type="ECO:0000313" key="1">
    <source>
        <dbReference type="EMBL" id="CAD0090250.1"/>
    </source>
</evidence>
<sequence>MSSPANHEMAVLRVRILARLSPAARALVDPLRSEFDDHIARGMLAGRLCAHWAAESAARNPERAVVLYKAHLRNSLHHERMRLVVGPVARP</sequence>
<reference evidence="1" key="1">
    <citation type="submission" date="2020-06" db="EMBL/GenBank/DDBJ databases">
        <authorList>
            <person name="Onetto C."/>
        </authorList>
    </citation>
    <scope>NUCLEOTIDE SEQUENCE</scope>
</reference>
<dbReference type="OrthoDB" id="10668604at2759"/>
<protein>
    <submittedName>
        <fullName evidence="1">Uncharacterized protein</fullName>
    </submittedName>
</protein>
<keyword evidence="2" id="KW-1185">Reference proteome</keyword>
<evidence type="ECO:0000313" key="2">
    <source>
        <dbReference type="Proteomes" id="UP000714618"/>
    </source>
</evidence>
<gene>
    <name evidence="1" type="ORF">AWRI4233_LOCUS2605</name>
</gene>
<comment type="caution">
    <text evidence="1">The sequence shown here is derived from an EMBL/GenBank/DDBJ whole genome shotgun (WGS) entry which is preliminary data.</text>
</comment>
<dbReference type="AlphaFoldDB" id="A0A9N8JS11"/>
<dbReference type="EMBL" id="CAIJEO010000004">
    <property type="protein sequence ID" value="CAD0090250.1"/>
    <property type="molecule type" value="Genomic_DNA"/>
</dbReference>
<name>A0A9N8JS11_9PEZI</name>
<organism evidence="1 2">
    <name type="scientific">Aureobasidium mustum</name>
    <dbReference type="NCBI Taxonomy" id="2773714"/>
    <lineage>
        <taxon>Eukaryota</taxon>
        <taxon>Fungi</taxon>
        <taxon>Dikarya</taxon>
        <taxon>Ascomycota</taxon>
        <taxon>Pezizomycotina</taxon>
        <taxon>Dothideomycetes</taxon>
        <taxon>Dothideomycetidae</taxon>
        <taxon>Dothideales</taxon>
        <taxon>Saccotheciaceae</taxon>
        <taxon>Aureobasidium</taxon>
    </lineage>
</organism>
<proteinExistence type="predicted"/>
<accession>A0A9N8JS11</accession>